<dbReference type="AlphaFoldDB" id="A0A478FV90"/>
<dbReference type="GO" id="GO:0009307">
    <property type="term" value="P:DNA restriction-modification system"/>
    <property type="evidence" value="ECO:0007669"/>
    <property type="project" value="UniProtKB-KW"/>
</dbReference>
<name>A0A478FV90_9MOLU</name>
<protein>
    <submittedName>
        <fullName evidence="6">Putative type-1 restriction enzyme specificity protein MPN_089</fullName>
    </submittedName>
</protein>
<keyword evidence="2" id="KW-0680">Restriction system</keyword>
<dbReference type="GO" id="GO:0003677">
    <property type="term" value="F:DNA binding"/>
    <property type="evidence" value="ECO:0007669"/>
    <property type="project" value="UniProtKB-KW"/>
</dbReference>
<evidence type="ECO:0000256" key="1">
    <source>
        <dbReference type="ARBA" id="ARBA00010923"/>
    </source>
</evidence>
<feature type="domain" description="Type I restriction modification DNA specificity" evidence="5">
    <location>
        <begin position="218"/>
        <end position="394"/>
    </location>
</feature>
<dbReference type="Proteomes" id="UP000324831">
    <property type="component" value="Unassembled WGS sequence"/>
</dbReference>
<evidence type="ECO:0000313" key="7">
    <source>
        <dbReference type="Proteomes" id="UP000324831"/>
    </source>
</evidence>
<comment type="subunit">
    <text evidence="4">The methyltransferase is composed of M and S polypeptides.</text>
</comment>
<comment type="caution">
    <text evidence="6">The sequence shown here is derived from an EMBL/GenBank/DDBJ whole genome shotgun (WGS) entry which is preliminary data.</text>
</comment>
<evidence type="ECO:0000256" key="4">
    <source>
        <dbReference type="ARBA" id="ARBA00038652"/>
    </source>
</evidence>
<reference evidence="6 7" key="1">
    <citation type="submission" date="2019-01" db="EMBL/GenBank/DDBJ databases">
        <title>Draft genome sequences of Candidatus Mycoplasma haemohominis SWG34-3 identified from a patient with pyrexia, anemia and liver dysfunction.</title>
        <authorList>
            <person name="Sekizuka T."/>
            <person name="Hattori N."/>
            <person name="Katano H."/>
            <person name="Takuma T."/>
            <person name="Ito T."/>
            <person name="Arai N."/>
            <person name="Yanai R."/>
            <person name="Ishii S."/>
            <person name="Miura Y."/>
            <person name="Tokunaga T."/>
            <person name="Watanabe H."/>
            <person name="Nomura N."/>
            <person name="Eguchi J."/>
            <person name="Arai T."/>
            <person name="Hasegawa H."/>
            <person name="Nakamaki T."/>
            <person name="Wakita T."/>
            <person name="Niki Y."/>
            <person name="Kuroda M."/>
        </authorList>
    </citation>
    <scope>NUCLEOTIDE SEQUENCE [LARGE SCALE GENOMIC DNA]</scope>
    <source>
        <strain evidence="6">SWG34-3</strain>
    </source>
</reference>
<organism evidence="6 7">
    <name type="scientific">Candidatus Mycoplasma haematohominis</name>
    <dbReference type="NCBI Taxonomy" id="1494318"/>
    <lineage>
        <taxon>Bacteria</taxon>
        <taxon>Bacillati</taxon>
        <taxon>Mycoplasmatota</taxon>
        <taxon>Mollicutes</taxon>
        <taxon>Mycoplasmataceae</taxon>
        <taxon>Mycoplasma</taxon>
    </lineage>
</organism>
<dbReference type="SUPFAM" id="SSF116734">
    <property type="entry name" value="DNA methylase specificity domain"/>
    <property type="match status" value="2"/>
</dbReference>
<dbReference type="InterPro" id="IPR000055">
    <property type="entry name" value="Restrct_endonuc_typeI_TRD"/>
</dbReference>
<dbReference type="InterPro" id="IPR051212">
    <property type="entry name" value="Type-I_RE_S_subunit"/>
</dbReference>
<evidence type="ECO:0000256" key="2">
    <source>
        <dbReference type="ARBA" id="ARBA00022747"/>
    </source>
</evidence>
<evidence type="ECO:0000256" key="3">
    <source>
        <dbReference type="ARBA" id="ARBA00023125"/>
    </source>
</evidence>
<dbReference type="EMBL" id="BIMN01000009">
    <property type="protein sequence ID" value="GCE64045.1"/>
    <property type="molecule type" value="Genomic_DNA"/>
</dbReference>
<evidence type="ECO:0000313" key="6">
    <source>
        <dbReference type="EMBL" id="GCE64045.1"/>
    </source>
</evidence>
<gene>
    <name evidence="6" type="ORF">MHSWG343_10530</name>
</gene>
<accession>A0A478FV90</accession>
<dbReference type="Gene3D" id="3.90.220.20">
    <property type="entry name" value="DNA methylase specificity domains"/>
    <property type="match status" value="2"/>
</dbReference>
<feature type="domain" description="Type I restriction modification DNA specificity" evidence="5">
    <location>
        <begin position="20"/>
        <end position="193"/>
    </location>
</feature>
<evidence type="ECO:0000259" key="5">
    <source>
        <dbReference type="Pfam" id="PF01420"/>
    </source>
</evidence>
<proteinExistence type="inferred from homology"/>
<dbReference type="InterPro" id="IPR044946">
    <property type="entry name" value="Restrct_endonuc_typeI_TRD_sf"/>
</dbReference>
<dbReference type="PANTHER" id="PTHR43140">
    <property type="entry name" value="TYPE-1 RESTRICTION ENZYME ECOKI SPECIFICITY PROTEIN"/>
    <property type="match status" value="1"/>
</dbReference>
<sequence>MGTVKSLLNKVNSGGQIRSVSIEEIAETQRGFSFNEKKYRKSGLPIIKVLNVQNGEINTKELVYFDKKDYSKDLKKFLLKPGEVCITTSGASSGKIAFNNHQQDFYISSTVCKFNIKPQLIISKYLYYSLLCIQKDIHDLVRGGAVKGLPVEKLKKLIIPLPSIKIQEKITETLDLWVSTKNELNKDLSKELTLRKQQYEYYRDKLISDVIDKGTGKYKTLNEIVTKIYRGNGIKKEHIGSGTHPYIVYGEIYTKYNIKVDKCISSINPDLIPKKRYCEYGDLLVTLTGENTKEIAKVCAYLDNKKCIAGWGLFVLKHKQNPRYLAYALSTTQANLQKEKLATLSTLANISAKAIQKIKIPIPPLEIQEKIANFLDQLRSLTEELEKDIRQEIKLANERYKHYRDSLILNK</sequence>
<dbReference type="PANTHER" id="PTHR43140:SF1">
    <property type="entry name" value="TYPE I RESTRICTION ENZYME ECOKI SPECIFICITY SUBUNIT"/>
    <property type="match status" value="1"/>
</dbReference>
<keyword evidence="3" id="KW-0238">DNA-binding</keyword>
<comment type="similarity">
    <text evidence="1">Belongs to the type-I restriction system S methylase family.</text>
</comment>
<dbReference type="Pfam" id="PF01420">
    <property type="entry name" value="Methylase_S"/>
    <property type="match status" value="2"/>
</dbReference>